<proteinExistence type="predicted"/>
<dbReference type="InterPro" id="IPR025944">
    <property type="entry name" value="Sigma_54_int_dom_CS"/>
</dbReference>
<dbReference type="RefSeq" id="WP_151861136.1">
    <property type="nucleotide sequence ID" value="NZ_WBZC01000026.1"/>
</dbReference>
<dbReference type="Pfam" id="PF00158">
    <property type="entry name" value="Sigma54_activat"/>
    <property type="match status" value="1"/>
</dbReference>
<dbReference type="PRINTS" id="PR01590">
    <property type="entry name" value="HTHFIS"/>
</dbReference>
<evidence type="ECO:0000256" key="1">
    <source>
        <dbReference type="ARBA" id="ARBA00022741"/>
    </source>
</evidence>
<organism evidence="8 9">
    <name type="scientific">Alkaliphilus pronyensis</name>
    <dbReference type="NCBI Taxonomy" id="1482732"/>
    <lineage>
        <taxon>Bacteria</taxon>
        <taxon>Bacillati</taxon>
        <taxon>Bacillota</taxon>
        <taxon>Clostridia</taxon>
        <taxon>Peptostreptococcales</taxon>
        <taxon>Natronincolaceae</taxon>
        <taxon>Alkaliphilus</taxon>
    </lineage>
</organism>
<dbReference type="Gene3D" id="1.10.10.60">
    <property type="entry name" value="Homeodomain-like"/>
    <property type="match status" value="1"/>
</dbReference>
<dbReference type="GO" id="GO:0006355">
    <property type="term" value="P:regulation of DNA-templated transcription"/>
    <property type="evidence" value="ECO:0007669"/>
    <property type="project" value="InterPro"/>
</dbReference>
<dbReference type="EMBL" id="WBZC01000026">
    <property type="protein sequence ID" value="KAB3534702.1"/>
    <property type="molecule type" value="Genomic_DNA"/>
</dbReference>
<dbReference type="Pfam" id="PF00989">
    <property type="entry name" value="PAS"/>
    <property type="match status" value="1"/>
</dbReference>
<sequence>MTYNNEDFFPKATSETELLIDKNTIEWFYKIFDPIPVSMILVDKDTNILMINNEFCKFLEVSKDEAIGKKVIEINPNSRFPIVMRTKKAEIAWKHTFANGHTAIVHRIPILNNENEVLYGFGMVLFDNMEEFHNIIVKNKLLQTEIKHYKQVLKKIQGAYYSWDNIIGNSEKMAQAKEFGKKTSKTGSTVLITGESGTGKELFAHAIHNASRRSHQPFVKVNCGAIPHDLLESELFGYEEGAFTGAKKGGKIGKFKFAEGGSIFLDEIGDMPIKMQVKLLRVLQEKEIEPIGATNPIKIDVRIIAATNKNLMYLVEKGDFREDLYYRLNVMTIEVPPLRERIEDIDTLTKSLLVKLSNKLGVYVDSISKEAIDILKGYSWPGNVRELENVLERAMNLGEEGKILPIHLPSYITKKDFNAKRNTACRQLSEIIEEMEREIIIKYLKDTKGNKLKTAKLLGISRSCLYDKMERYNLSV</sequence>
<name>A0A6I0F177_9FIRM</name>
<dbReference type="SMART" id="SM00091">
    <property type="entry name" value="PAS"/>
    <property type="match status" value="1"/>
</dbReference>
<feature type="domain" description="PAS" evidence="7">
    <location>
        <begin position="24"/>
        <end position="72"/>
    </location>
</feature>
<dbReference type="InterPro" id="IPR003593">
    <property type="entry name" value="AAA+_ATPase"/>
</dbReference>
<dbReference type="Gene3D" id="3.40.50.300">
    <property type="entry name" value="P-loop containing nucleotide triphosphate hydrolases"/>
    <property type="match status" value="1"/>
</dbReference>
<evidence type="ECO:0000256" key="3">
    <source>
        <dbReference type="ARBA" id="ARBA00023015"/>
    </source>
</evidence>
<dbReference type="PROSITE" id="PS00676">
    <property type="entry name" value="SIGMA54_INTERACT_2"/>
    <property type="match status" value="1"/>
</dbReference>
<dbReference type="AlphaFoldDB" id="A0A6I0F177"/>
<dbReference type="InterPro" id="IPR025662">
    <property type="entry name" value="Sigma_54_int_dom_ATP-bd_1"/>
</dbReference>
<evidence type="ECO:0000256" key="2">
    <source>
        <dbReference type="ARBA" id="ARBA00022840"/>
    </source>
</evidence>
<dbReference type="InterPro" id="IPR035965">
    <property type="entry name" value="PAS-like_dom_sf"/>
</dbReference>
<dbReference type="PROSITE" id="PS00688">
    <property type="entry name" value="SIGMA54_INTERACT_3"/>
    <property type="match status" value="1"/>
</dbReference>
<keyword evidence="3" id="KW-0805">Transcription regulation</keyword>
<dbReference type="GO" id="GO:0043565">
    <property type="term" value="F:sequence-specific DNA binding"/>
    <property type="evidence" value="ECO:0007669"/>
    <property type="project" value="InterPro"/>
</dbReference>
<dbReference type="PANTHER" id="PTHR32071:SF57">
    <property type="entry name" value="C4-DICARBOXYLATE TRANSPORT TRANSCRIPTIONAL REGULATORY PROTEIN DCTD"/>
    <property type="match status" value="1"/>
</dbReference>
<dbReference type="InterPro" id="IPR025943">
    <property type="entry name" value="Sigma_54_int_dom_ATP-bd_2"/>
</dbReference>
<reference evidence="8 9" key="1">
    <citation type="submission" date="2019-10" db="EMBL/GenBank/DDBJ databases">
        <title>Alkaliphilus serpentinus sp. nov. and Alkaliphilus pronyensis sp. nov., two novel anaerobic alkaliphilic species isolated from the serpentinized-hosted hydrothermal field of the Prony Bay (New Caledonia).</title>
        <authorList>
            <person name="Postec A."/>
        </authorList>
    </citation>
    <scope>NUCLEOTIDE SEQUENCE [LARGE SCALE GENOMIC DNA]</scope>
    <source>
        <strain evidence="8 9">LacV</strain>
    </source>
</reference>
<feature type="domain" description="Sigma-54 factor interaction" evidence="6">
    <location>
        <begin position="166"/>
        <end position="396"/>
    </location>
</feature>
<dbReference type="InterPro" id="IPR002197">
    <property type="entry name" value="HTH_Fis"/>
</dbReference>
<dbReference type="SMART" id="SM00382">
    <property type="entry name" value="AAA"/>
    <property type="match status" value="1"/>
</dbReference>
<evidence type="ECO:0000256" key="4">
    <source>
        <dbReference type="ARBA" id="ARBA00023125"/>
    </source>
</evidence>
<dbReference type="InterPro" id="IPR002078">
    <property type="entry name" value="Sigma_54_int"/>
</dbReference>
<keyword evidence="5" id="KW-0804">Transcription</keyword>
<evidence type="ECO:0000259" key="7">
    <source>
        <dbReference type="PROSITE" id="PS50112"/>
    </source>
</evidence>
<evidence type="ECO:0000256" key="5">
    <source>
        <dbReference type="ARBA" id="ARBA00023163"/>
    </source>
</evidence>
<dbReference type="Gene3D" id="1.10.8.60">
    <property type="match status" value="1"/>
</dbReference>
<dbReference type="PANTHER" id="PTHR32071">
    <property type="entry name" value="TRANSCRIPTIONAL REGULATORY PROTEIN"/>
    <property type="match status" value="1"/>
</dbReference>
<dbReference type="InterPro" id="IPR000014">
    <property type="entry name" value="PAS"/>
</dbReference>
<dbReference type="NCBIfam" id="TIGR00229">
    <property type="entry name" value="sensory_box"/>
    <property type="match status" value="1"/>
</dbReference>
<dbReference type="InterPro" id="IPR058031">
    <property type="entry name" value="AAA_lid_NorR"/>
</dbReference>
<keyword evidence="2" id="KW-0067">ATP-binding</keyword>
<dbReference type="SUPFAM" id="SSF52540">
    <property type="entry name" value="P-loop containing nucleoside triphosphate hydrolases"/>
    <property type="match status" value="1"/>
</dbReference>
<protein>
    <submittedName>
        <fullName evidence="8">PAS domain S-box protein</fullName>
    </submittedName>
</protein>
<keyword evidence="1" id="KW-0547">Nucleotide-binding</keyword>
<keyword evidence="4" id="KW-0238">DNA-binding</keyword>
<dbReference type="PROSITE" id="PS50045">
    <property type="entry name" value="SIGMA54_INTERACT_4"/>
    <property type="match status" value="1"/>
</dbReference>
<evidence type="ECO:0000313" key="8">
    <source>
        <dbReference type="EMBL" id="KAB3534702.1"/>
    </source>
</evidence>
<dbReference type="CDD" id="cd00130">
    <property type="entry name" value="PAS"/>
    <property type="match status" value="1"/>
</dbReference>
<dbReference type="Proteomes" id="UP000432715">
    <property type="component" value="Unassembled WGS sequence"/>
</dbReference>
<dbReference type="GO" id="GO:0005524">
    <property type="term" value="F:ATP binding"/>
    <property type="evidence" value="ECO:0007669"/>
    <property type="project" value="UniProtKB-KW"/>
</dbReference>
<dbReference type="PROSITE" id="PS50112">
    <property type="entry name" value="PAS"/>
    <property type="match status" value="1"/>
</dbReference>
<dbReference type="SUPFAM" id="SSF55785">
    <property type="entry name" value="PYP-like sensor domain (PAS domain)"/>
    <property type="match status" value="1"/>
</dbReference>
<dbReference type="SUPFAM" id="SSF46689">
    <property type="entry name" value="Homeodomain-like"/>
    <property type="match status" value="1"/>
</dbReference>
<evidence type="ECO:0000313" key="9">
    <source>
        <dbReference type="Proteomes" id="UP000432715"/>
    </source>
</evidence>
<gene>
    <name evidence="8" type="ORF">F8154_08230</name>
</gene>
<dbReference type="FunFam" id="3.40.50.300:FF:000006">
    <property type="entry name" value="DNA-binding transcriptional regulator NtrC"/>
    <property type="match status" value="1"/>
</dbReference>
<dbReference type="InterPro" id="IPR013767">
    <property type="entry name" value="PAS_fold"/>
</dbReference>
<dbReference type="OrthoDB" id="9803970at2"/>
<dbReference type="Pfam" id="PF02954">
    <property type="entry name" value="HTH_8"/>
    <property type="match status" value="1"/>
</dbReference>
<dbReference type="Pfam" id="PF25601">
    <property type="entry name" value="AAA_lid_14"/>
    <property type="match status" value="1"/>
</dbReference>
<dbReference type="InterPro" id="IPR027417">
    <property type="entry name" value="P-loop_NTPase"/>
</dbReference>
<dbReference type="PROSITE" id="PS00675">
    <property type="entry name" value="SIGMA54_INTERACT_1"/>
    <property type="match status" value="1"/>
</dbReference>
<keyword evidence="9" id="KW-1185">Reference proteome</keyword>
<dbReference type="InterPro" id="IPR009057">
    <property type="entry name" value="Homeodomain-like_sf"/>
</dbReference>
<comment type="caution">
    <text evidence="8">The sequence shown here is derived from an EMBL/GenBank/DDBJ whole genome shotgun (WGS) entry which is preliminary data.</text>
</comment>
<dbReference type="CDD" id="cd00009">
    <property type="entry name" value="AAA"/>
    <property type="match status" value="1"/>
</dbReference>
<evidence type="ECO:0000259" key="6">
    <source>
        <dbReference type="PROSITE" id="PS50045"/>
    </source>
</evidence>
<accession>A0A6I0F177</accession>
<dbReference type="Gene3D" id="3.30.450.20">
    <property type="entry name" value="PAS domain"/>
    <property type="match status" value="1"/>
</dbReference>